<proteinExistence type="predicted"/>
<dbReference type="OrthoDB" id="138378at2"/>
<evidence type="ECO:0000313" key="3">
    <source>
        <dbReference type="EMBL" id="SEM99229.1"/>
    </source>
</evidence>
<dbReference type="PANTHER" id="PTHR34220">
    <property type="entry name" value="SENSOR HISTIDINE KINASE YPDA"/>
    <property type="match status" value="1"/>
</dbReference>
<dbReference type="EMBL" id="FOCG01000002">
    <property type="protein sequence ID" value="SEM99229.1"/>
    <property type="molecule type" value="Genomic_DNA"/>
</dbReference>
<dbReference type="GO" id="GO:0000155">
    <property type="term" value="F:phosphorelay sensor kinase activity"/>
    <property type="evidence" value="ECO:0007669"/>
    <property type="project" value="InterPro"/>
</dbReference>
<evidence type="ECO:0000259" key="2">
    <source>
        <dbReference type="Pfam" id="PF06580"/>
    </source>
</evidence>
<reference evidence="3 4" key="1">
    <citation type="submission" date="2016-10" db="EMBL/GenBank/DDBJ databases">
        <authorList>
            <person name="de Groot N.N."/>
        </authorList>
    </citation>
    <scope>NUCLEOTIDE SEQUENCE [LARGE SCALE GENOMIC DNA]</scope>
    <source>
        <strain evidence="3 4">CGMCC 1.5070</strain>
    </source>
</reference>
<accession>A0A1H8CWG3</accession>
<dbReference type="Gene3D" id="3.30.565.10">
    <property type="entry name" value="Histidine kinase-like ATPase, C-terminal domain"/>
    <property type="match status" value="1"/>
</dbReference>
<dbReference type="Pfam" id="PF06580">
    <property type="entry name" value="His_kinase"/>
    <property type="match status" value="1"/>
</dbReference>
<sequence>MKIFKSIKMKLFAWYGVLVMCIMLIFSLFFYYFTANTLKKNATASMLQLSNTLNKELDNLFSEVNDLSTRLLYSPEFVNLVYSDMYNYKSGSLMLQYQFNSYLYSCLGPSVSKYQVNVFRKSGEFIASGNTSVFTTLSKQDIGKVMWLADSEQSNGAKTIVGTHFAPFFNNRKPVLSLCRTFSKQWGTEKDGFLEIQLTYSSIENIIKNVSTDADGMEIFVFDSHGNLVYPFLSNTDRAKMYLLPFENSNKNQVVAAIEKTKQTIVRRSSDFTGFDVVIAQPHSSLFAPIFKLRDSVFILSLLGMYITLLITYTISKSLTMPIKHINEAITKLTLTQLPNSEPQMINSNIDELDNLILTYKNMCMRLQNSLDEIVSMRSAEMQSRMLALQSQMNPHFLYNTLTTISILADKGEDEKIISMCCDLTDMMRYISSGSANLVTIHEELQHTQSYIELMQVRFEDDIKLSVNIPKSIENVTIPKLIIQPLVENCTKYATNCAPPWHIQIDGEINETEWMVRVSDNGDGFTAETIQELDRQISSAAENRQFYELDGMGLINIYMRLFLHYGKNTLFEYGNNTSGGAFVKIGGLLDTDKEEQYEFNL</sequence>
<keyword evidence="1" id="KW-0812">Transmembrane</keyword>
<organism evidence="3 4">
    <name type="scientific">Hydrogenoanaerobacterium saccharovorans</name>
    <dbReference type="NCBI Taxonomy" id="474960"/>
    <lineage>
        <taxon>Bacteria</taxon>
        <taxon>Bacillati</taxon>
        <taxon>Bacillota</taxon>
        <taxon>Clostridia</taxon>
        <taxon>Eubacteriales</taxon>
        <taxon>Oscillospiraceae</taxon>
        <taxon>Hydrogenoanaerobacterium</taxon>
    </lineage>
</organism>
<protein>
    <submittedName>
        <fullName evidence="3">Cache domain-containing protein</fullName>
    </submittedName>
</protein>
<feature type="domain" description="Signal transduction histidine kinase internal region" evidence="2">
    <location>
        <begin position="385"/>
        <end position="462"/>
    </location>
</feature>
<dbReference type="PANTHER" id="PTHR34220:SF7">
    <property type="entry name" value="SENSOR HISTIDINE KINASE YPDA"/>
    <property type="match status" value="1"/>
</dbReference>
<dbReference type="InterPro" id="IPR036890">
    <property type="entry name" value="HATPase_C_sf"/>
</dbReference>
<dbReference type="GO" id="GO:0016020">
    <property type="term" value="C:membrane"/>
    <property type="evidence" value="ECO:0007669"/>
    <property type="project" value="InterPro"/>
</dbReference>
<dbReference type="InterPro" id="IPR050640">
    <property type="entry name" value="Bact_2-comp_sensor_kinase"/>
</dbReference>
<dbReference type="STRING" id="474960.SAMN05216180_2366"/>
<feature type="transmembrane region" description="Helical" evidence="1">
    <location>
        <begin position="12"/>
        <end position="33"/>
    </location>
</feature>
<dbReference type="AlphaFoldDB" id="A0A1H8CWG3"/>
<dbReference type="SUPFAM" id="SSF55874">
    <property type="entry name" value="ATPase domain of HSP90 chaperone/DNA topoisomerase II/histidine kinase"/>
    <property type="match status" value="1"/>
</dbReference>
<evidence type="ECO:0000256" key="1">
    <source>
        <dbReference type="SAM" id="Phobius"/>
    </source>
</evidence>
<keyword evidence="1" id="KW-0472">Membrane</keyword>
<feature type="transmembrane region" description="Helical" evidence="1">
    <location>
        <begin position="297"/>
        <end position="315"/>
    </location>
</feature>
<evidence type="ECO:0000313" key="4">
    <source>
        <dbReference type="Proteomes" id="UP000199158"/>
    </source>
</evidence>
<dbReference type="InterPro" id="IPR010559">
    <property type="entry name" value="Sig_transdc_His_kin_internal"/>
</dbReference>
<dbReference type="RefSeq" id="WP_092755402.1">
    <property type="nucleotide sequence ID" value="NZ_FOCG01000002.1"/>
</dbReference>
<dbReference type="Gene3D" id="6.10.340.10">
    <property type="match status" value="1"/>
</dbReference>
<gene>
    <name evidence="3" type="ORF">SAMN05216180_2366</name>
</gene>
<dbReference type="Proteomes" id="UP000199158">
    <property type="component" value="Unassembled WGS sequence"/>
</dbReference>
<keyword evidence="4" id="KW-1185">Reference proteome</keyword>
<keyword evidence="1" id="KW-1133">Transmembrane helix</keyword>
<name>A0A1H8CWG3_9FIRM</name>